<organism evidence="1 2">
    <name type="scientific">Larinioides sclopetarius</name>
    <dbReference type="NCBI Taxonomy" id="280406"/>
    <lineage>
        <taxon>Eukaryota</taxon>
        <taxon>Metazoa</taxon>
        <taxon>Ecdysozoa</taxon>
        <taxon>Arthropoda</taxon>
        <taxon>Chelicerata</taxon>
        <taxon>Arachnida</taxon>
        <taxon>Araneae</taxon>
        <taxon>Araneomorphae</taxon>
        <taxon>Entelegynae</taxon>
        <taxon>Araneoidea</taxon>
        <taxon>Araneidae</taxon>
        <taxon>Larinioides</taxon>
    </lineage>
</organism>
<keyword evidence="2" id="KW-1185">Reference proteome</keyword>
<gene>
    <name evidence="1" type="ORF">LARSCL_LOCUS13255</name>
</gene>
<evidence type="ECO:0000313" key="2">
    <source>
        <dbReference type="Proteomes" id="UP001497382"/>
    </source>
</evidence>
<accession>A0AAV2AL65</accession>
<sequence>MPSRLVGLPCCSEALFPILDNKSDISDRGTGP</sequence>
<comment type="caution">
    <text evidence="1">The sequence shown here is derived from an EMBL/GenBank/DDBJ whole genome shotgun (WGS) entry which is preliminary data.</text>
</comment>
<dbReference type="AlphaFoldDB" id="A0AAV2AL65"/>
<evidence type="ECO:0000313" key="1">
    <source>
        <dbReference type="EMBL" id="CAL1284615.1"/>
    </source>
</evidence>
<reference evidence="1 2" key="1">
    <citation type="submission" date="2024-04" db="EMBL/GenBank/DDBJ databases">
        <authorList>
            <person name="Rising A."/>
            <person name="Reimegard J."/>
            <person name="Sonavane S."/>
            <person name="Akerstrom W."/>
            <person name="Nylinder S."/>
            <person name="Hedman E."/>
            <person name="Kallberg Y."/>
        </authorList>
    </citation>
    <scope>NUCLEOTIDE SEQUENCE [LARGE SCALE GENOMIC DNA]</scope>
</reference>
<proteinExistence type="predicted"/>
<dbReference type="EMBL" id="CAXIEN010000181">
    <property type="protein sequence ID" value="CAL1284615.1"/>
    <property type="molecule type" value="Genomic_DNA"/>
</dbReference>
<name>A0AAV2AL65_9ARAC</name>
<dbReference type="Proteomes" id="UP001497382">
    <property type="component" value="Unassembled WGS sequence"/>
</dbReference>
<protein>
    <submittedName>
        <fullName evidence="1">Uncharacterized protein</fullName>
    </submittedName>
</protein>